<sequence length="233" mass="24621">MMRTTRYAVQTGLQSAIVVTFLIVVFFSQRCVGPVVSENVTSPSRSASGLSVMTEPSFWDNKDRKTSRNDGHRHEAVGHGEGEDSGASGNFATSTSPDPGNLKTDTGLTGNTGRHPRHEHGGHSDTEVETQAEFEIGTVADSDGGVNGDPEGRPYAGETGADCEGETDAEDEGETFADLEGETGADSERETDAADEGETFADLEGETGADSEMETDAEDEGETFADLEGENRC</sequence>
<dbReference type="AlphaFoldDB" id="A0ABD0JJC8"/>
<keyword evidence="2" id="KW-0472">Membrane</keyword>
<name>A0ABD0JJC8_9CAEN</name>
<gene>
    <name evidence="3" type="ORF">BaRGS_00034023</name>
</gene>
<accession>A0ABD0JJC8</accession>
<keyword evidence="2" id="KW-0812">Transmembrane</keyword>
<dbReference type="EMBL" id="JACVVK020000427">
    <property type="protein sequence ID" value="KAK7474730.1"/>
    <property type="molecule type" value="Genomic_DNA"/>
</dbReference>
<feature type="compositionally biased region" description="Acidic residues" evidence="1">
    <location>
        <begin position="193"/>
        <end position="233"/>
    </location>
</feature>
<keyword evidence="2" id="KW-1133">Transmembrane helix</keyword>
<evidence type="ECO:0000256" key="2">
    <source>
        <dbReference type="SAM" id="Phobius"/>
    </source>
</evidence>
<proteinExistence type="predicted"/>
<keyword evidence="4" id="KW-1185">Reference proteome</keyword>
<dbReference type="Proteomes" id="UP001519460">
    <property type="component" value="Unassembled WGS sequence"/>
</dbReference>
<feature type="compositionally biased region" description="Acidic residues" evidence="1">
    <location>
        <begin position="161"/>
        <end position="185"/>
    </location>
</feature>
<feature type="compositionally biased region" description="Basic and acidic residues" evidence="1">
    <location>
        <begin position="60"/>
        <end position="82"/>
    </location>
</feature>
<reference evidence="3 4" key="1">
    <citation type="journal article" date="2023" name="Sci. Data">
        <title>Genome assembly of the Korean intertidal mud-creeper Batillaria attramentaria.</title>
        <authorList>
            <person name="Patra A.K."/>
            <person name="Ho P.T."/>
            <person name="Jun S."/>
            <person name="Lee S.J."/>
            <person name="Kim Y."/>
            <person name="Won Y.J."/>
        </authorList>
    </citation>
    <scope>NUCLEOTIDE SEQUENCE [LARGE SCALE GENOMIC DNA]</scope>
    <source>
        <strain evidence="3">Wonlab-2016</strain>
    </source>
</reference>
<feature type="transmembrane region" description="Helical" evidence="2">
    <location>
        <begin position="7"/>
        <end position="27"/>
    </location>
</feature>
<feature type="compositionally biased region" description="Polar residues" evidence="1">
    <location>
        <begin position="87"/>
        <end position="112"/>
    </location>
</feature>
<evidence type="ECO:0000256" key="1">
    <source>
        <dbReference type="SAM" id="MobiDB-lite"/>
    </source>
</evidence>
<evidence type="ECO:0000313" key="3">
    <source>
        <dbReference type="EMBL" id="KAK7474730.1"/>
    </source>
</evidence>
<protein>
    <recommendedName>
        <fullName evidence="5">Transmembrane protein</fullName>
    </recommendedName>
</protein>
<evidence type="ECO:0008006" key="5">
    <source>
        <dbReference type="Google" id="ProtNLM"/>
    </source>
</evidence>
<organism evidence="3 4">
    <name type="scientific">Batillaria attramentaria</name>
    <dbReference type="NCBI Taxonomy" id="370345"/>
    <lineage>
        <taxon>Eukaryota</taxon>
        <taxon>Metazoa</taxon>
        <taxon>Spiralia</taxon>
        <taxon>Lophotrochozoa</taxon>
        <taxon>Mollusca</taxon>
        <taxon>Gastropoda</taxon>
        <taxon>Caenogastropoda</taxon>
        <taxon>Sorbeoconcha</taxon>
        <taxon>Cerithioidea</taxon>
        <taxon>Batillariidae</taxon>
        <taxon>Batillaria</taxon>
    </lineage>
</organism>
<evidence type="ECO:0000313" key="4">
    <source>
        <dbReference type="Proteomes" id="UP001519460"/>
    </source>
</evidence>
<comment type="caution">
    <text evidence="3">The sequence shown here is derived from an EMBL/GenBank/DDBJ whole genome shotgun (WGS) entry which is preliminary data.</text>
</comment>
<feature type="region of interest" description="Disordered" evidence="1">
    <location>
        <begin position="57"/>
        <end position="233"/>
    </location>
</feature>